<proteinExistence type="predicted"/>
<comment type="caution">
    <text evidence="1">The sequence shown here is derived from an EMBL/GenBank/DDBJ whole genome shotgun (WGS) entry which is preliminary data.</text>
</comment>
<name>A0A4Q9JV64_9BACT</name>
<keyword evidence="2" id="KW-1185">Reference proteome</keyword>
<evidence type="ECO:0000313" key="2">
    <source>
        <dbReference type="Proteomes" id="UP000292583"/>
    </source>
</evidence>
<dbReference type="EMBL" id="QPGR01000004">
    <property type="protein sequence ID" value="TBR81479.1"/>
    <property type="molecule type" value="Genomic_DNA"/>
</dbReference>
<evidence type="ECO:0000313" key="1">
    <source>
        <dbReference type="EMBL" id="TBR81479.1"/>
    </source>
</evidence>
<gene>
    <name evidence="1" type="ORF">DU473_03105</name>
</gene>
<reference evidence="1 2" key="1">
    <citation type="submission" date="2018-07" db="EMBL/GenBank/DDBJ databases">
        <title>Campylobacter zealandensis sp. nov., isolated from birds and water in New Zealand.</title>
        <authorList>
            <person name="Wilkinson D.A."/>
            <person name="Biggs P.J."/>
            <person name="French N.P."/>
            <person name="Midwinter A.C."/>
        </authorList>
    </citation>
    <scope>NUCLEOTIDE SEQUENCE [LARGE SCALE GENOMIC DNA]</scope>
    <source>
        <strain evidence="1 2">B423b</strain>
    </source>
</reference>
<accession>A0A4Q9JV64</accession>
<dbReference type="AlphaFoldDB" id="A0A4Q9JV64"/>
<dbReference type="OrthoDB" id="5355928at2"/>
<sequence>MIINPNQNNSLFFSKVKEKNFSSDEFQASLNEIKNKEKTDAKEEKEVMKNQDIDLSSVKNNFSAYAWQKMREDQYKKNEETILNKLFATIDQANQAK</sequence>
<dbReference type="RefSeq" id="WP_131163635.1">
    <property type="nucleotide sequence ID" value="NZ_JAENKT010000345.1"/>
</dbReference>
<evidence type="ECO:0008006" key="3">
    <source>
        <dbReference type="Google" id="ProtNLM"/>
    </source>
</evidence>
<dbReference type="Proteomes" id="UP000292583">
    <property type="component" value="Unassembled WGS sequence"/>
</dbReference>
<protein>
    <recommendedName>
        <fullName evidence="3">Invasion antigen CiaC</fullName>
    </recommendedName>
</protein>
<organism evidence="1 2">
    <name type="scientific">Campylobacter novaezeelandiae</name>
    <dbReference type="NCBI Taxonomy" id="2267891"/>
    <lineage>
        <taxon>Bacteria</taxon>
        <taxon>Pseudomonadati</taxon>
        <taxon>Campylobacterota</taxon>
        <taxon>Epsilonproteobacteria</taxon>
        <taxon>Campylobacterales</taxon>
        <taxon>Campylobacteraceae</taxon>
        <taxon>Campylobacter</taxon>
    </lineage>
</organism>